<dbReference type="PIRSF" id="PIRSF019239">
    <property type="entry name" value="MrpE"/>
    <property type="match status" value="1"/>
</dbReference>
<evidence type="ECO:0000313" key="8">
    <source>
        <dbReference type="EMBL" id="AVW91450.1"/>
    </source>
</evidence>
<comment type="similarity">
    <text evidence="2">Belongs to the CPA3 antiporters (TC 2.A.63) subunit E family.</text>
</comment>
<comment type="subcellular location">
    <subcellularLocation>
        <location evidence="1">Cell membrane</location>
        <topology evidence="1">Multi-pass membrane protein</topology>
    </subcellularLocation>
</comment>
<dbReference type="PANTHER" id="PTHR34584:SF1">
    <property type="entry name" value="NA(+)_H(+) ANTIPORTER SUBUNIT E1"/>
    <property type="match status" value="1"/>
</dbReference>
<proteinExistence type="inferred from homology"/>
<feature type="transmembrane region" description="Helical" evidence="7">
    <location>
        <begin position="47"/>
        <end position="69"/>
    </location>
</feature>
<dbReference type="InterPro" id="IPR002758">
    <property type="entry name" value="Cation_antiport_E"/>
</dbReference>
<evidence type="ECO:0000256" key="6">
    <source>
        <dbReference type="ARBA" id="ARBA00023136"/>
    </source>
</evidence>
<name>A0A2R4M2L8_9RHOB</name>
<dbReference type="EMBL" id="CP028475">
    <property type="protein sequence ID" value="AVW91450.1"/>
    <property type="molecule type" value="Genomic_DNA"/>
</dbReference>
<evidence type="ECO:0000313" key="9">
    <source>
        <dbReference type="Proteomes" id="UP000241447"/>
    </source>
</evidence>
<dbReference type="GO" id="GO:0008324">
    <property type="term" value="F:monoatomic cation transmembrane transporter activity"/>
    <property type="evidence" value="ECO:0007669"/>
    <property type="project" value="InterPro"/>
</dbReference>
<dbReference type="RefSeq" id="WP_107719894.1">
    <property type="nucleotide sequence ID" value="NZ_CP028475.1"/>
</dbReference>
<dbReference type="Pfam" id="PF01899">
    <property type="entry name" value="MNHE"/>
    <property type="match status" value="1"/>
</dbReference>
<dbReference type="OrthoDB" id="9807187at2"/>
<dbReference type="AlphaFoldDB" id="A0A2R4M2L8"/>
<evidence type="ECO:0000256" key="2">
    <source>
        <dbReference type="ARBA" id="ARBA00006228"/>
    </source>
</evidence>
<gene>
    <name evidence="8" type="ORF">DA792_10430</name>
</gene>
<evidence type="ECO:0008006" key="10">
    <source>
        <dbReference type="Google" id="ProtNLM"/>
    </source>
</evidence>
<feature type="transmembrane region" description="Helical" evidence="7">
    <location>
        <begin position="75"/>
        <end position="95"/>
    </location>
</feature>
<evidence type="ECO:0000256" key="3">
    <source>
        <dbReference type="ARBA" id="ARBA00022475"/>
    </source>
</evidence>
<keyword evidence="4 7" id="KW-0812">Transmembrane</keyword>
<dbReference type="Proteomes" id="UP000241447">
    <property type="component" value="Chromosome"/>
</dbReference>
<sequence length="184" mass="19654">MSDQSTPPPTQGLKAPPFARNAPQISLRLFATLMLFWLLLNGSISPATLITGVIVAAIIALFFGSSLSFLSGLRLTPAAFLASVGFIGFFLKELIKANLILAKLVLTPALPISPAIVKVRTTLTDPVGRLLLANAITLTPGTLTCDIQGEWLYIHWVVAPTTDPDTATKAIVSGFENYLEVMYG</sequence>
<reference evidence="8 9" key="1">
    <citation type="submission" date="2018-03" db="EMBL/GenBank/DDBJ databases">
        <title>The Complete Genome of Celeribacter baekdonensis strain LH4, a Thiosulfate-Oxidizing Alphaproteobacterium Isolated from Gulf of Mexico Continental Slope Sediments.</title>
        <authorList>
            <person name="Flood B.E."/>
            <person name="Bailey J.V."/>
            <person name="Leprich D."/>
        </authorList>
    </citation>
    <scope>NUCLEOTIDE SEQUENCE [LARGE SCALE GENOMIC DNA]</scope>
    <source>
        <strain evidence="8 9">LH4</strain>
    </source>
</reference>
<organism evidence="8 9">
    <name type="scientific">Celeribacter baekdonensis</name>
    <dbReference type="NCBI Taxonomy" id="875171"/>
    <lineage>
        <taxon>Bacteria</taxon>
        <taxon>Pseudomonadati</taxon>
        <taxon>Pseudomonadota</taxon>
        <taxon>Alphaproteobacteria</taxon>
        <taxon>Rhodobacterales</taxon>
        <taxon>Roseobacteraceae</taxon>
        <taxon>Celeribacter</taxon>
    </lineage>
</organism>
<protein>
    <recommendedName>
        <fullName evidence="10">Na+/H+ antiporter subunit E</fullName>
    </recommendedName>
</protein>
<evidence type="ECO:0000256" key="5">
    <source>
        <dbReference type="ARBA" id="ARBA00022989"/>
    </source>
</evidence>
<dbReference type="PANTHER" id="PTHR34584">
    <property type="entry name" value="NA(+)/H(+) ANTIPORTER SUBUNIT E1"/>
    <property type="match status" value="1"/>
</dbReference>
<keyword evidence="3" id="KW-1003">Cell membrane</keyword>
<evidence type="ECO:0000256" key="7">
    <source>
        <dbReference type="SAM" id="Phobius"/>
    </source>
</evidence>
<accession>A0A2R4M2L8</accession>
<dbReference type="KEGG" id="cbak:DA792_10430"/>
<evidence type="ECO:0000256" key="4">
    <source>
        <dbReference type="ARBA" id="ARBA00022692"/>
    </source>
</evidence>
<keyword evidence="5 7" id="KW-1133">Transmembrane helix</keyword>
<keyword evidence="6 7" id="KW-0472">Membrane</keyword>
<dbReference type="GO" id="GO:0005886">
    <property type="term" value="C:plasma membrane"/>
    <property type="evidence" value="ECO:0007669"/>
    <property type="project" value="UniProtKB-SubCell"/>
</dbReference>
<evidence type="ECO:0000256" key="1">
    <source>
        <dbReference type="ARBA" id="ARBA00004651"/>
    </source>
</evidence>